<evidence type="ECO:0008006" key="4">
    <source>
        <dbReference type="Google" id="ProtNLM"/>
    </source>
</evidence>
<dbReference type="Proteomes" id="UP000007881">
    <property type="component" value="Chromosome"/>
</dbReference>
<evidence type="ECO:0000313" key="3">
    <source>
        <dbReference type="Proteomes" id="UP000007881"/>
    </source>
</evidence>
<dbReference type="KEGG" id="phm:PSMK_03270"/>
<organism evidence="2 3">
    <name type="scientific">Phycisphaera mikurensis (strain NBRC 102666 / KCTC 22515 / FYK2301M01)</name>
    <dbReference type="NCBI Taxonomy" id="1142394"/>
    <lineage>
        <taxon>Bacteria</taxon>
        <taxon>Pseudomonadati</taxon>
        <taxon>Planctomycetota</taxon>
        <taxon>Phycisphaerae</taxon>
        <taxon>Phycisphaerales</taxon>
        <taxon>Phycisphaeraceae</taxon>
        <taxon>Phycisphaera</taxon>
    </lineage>
</organism>
<gene>
    <name evidence="2" type="ordered locus">PSMK_03270</name>
</gene>
<feature type="region of interest" description="Disordered" evidence="1">
    <location>
        <begin position="98"/>
        <end position="167"/>
    </location>
</feature>
<evidence type="ECO:0000256" key="1">
    <source>
        <dbReference type="SAM" id="MobiDB-lite"/>
    </source>
</evidence>
<sequence length="167" mass="17256">MSGRAQSTSCPGCNRAVRVADETLGTGKRRGPIRELRTCGRIVIGKRARLICEHVEAHGGLECLGILDARDVVLGGGGLRLGPKAEFKGELHAPSVEMEAGARVHPSPFAVPSDPRGLTDPAGGKPAPKTRPGTSGAAPGEAAEAEIDPLTGKKPPKVARTRGHRPG</sequence>
<feature type="compositionally biased region" description="Basic residues" evidence="1">
    <location>
        <begin position="154"/>
        <end position="167"/>
    </location>
</feature>
<dbReference type="HOGENOM" id="CLU_1593037_0_0_0"/>
<proteinExistence type="predicted"/>
<keyword evidence="3" id="KW-1185">Reference proteome</keyword>
<evidence type="ECO:0000313" key="2">
    <source>
        <dbReference type="EMBL" id="BAM02486.1"/>
    </source>
</evidence>
<reference evidence="2 3" key="1">
    <citation type="submission" date="2012-02" db="EMBL/GenBank/DDBJ databases">
        <title>Complete genome sequence of Phycisphaera mikurensis NBRC 102666.</title>
        <authorList>
            <person name="Ankai A."/>
            <person name="Hosoyama A."/>
            <person name="Terui Y."/>
            <person name="Sekine M."/>
            <person name="Fukai R."/>
            <person name="Kato Y."/>
            <person name="Nakamura S."/>
            <person name="Yamada-Narita S."/>
            <person name="Kawakoshi A."/>
            <person name="Fukunaga Y."/>
            <person name="Yamazaki S."/>
            <person name="Fujita N."/>
        </authorList>
    </citation>
    <scope>NUCLEOTIDE SEQUENCE [LARGE SCALE GENOMIC DNA]</scope>
    <source>
        <strain evidence="3">NBRC 102666 / KCTC 22515 / FYK2301M01</strain>
    </source>
</reference>
<protein>
    <recommendedName>
        <fullName evidence="4">Polymer-forming cytoskeletal protein</fullName>
    </recommendedName>
</protein>
<dbReference type="AlphaFoldDB" id="I0IB48"/>
<name>I0IB48_PHYMF</name>
<accession>I0IB48</accession>
<dbReference type="EMBL" id="AP012338">
    <property type="protein sequence ID" value="BAM02486.1"/>
    <property type="molecule type" value="Genomic_DNA"/>
</dbReference>